<comment type="similarity">
    <text evidence="2">Belongs to the methyl-accepting chemotaxis (MCP) protein family.</text>
</comment>
<dbReference type="Gene3D" id="1.10.287.950">
    <property type="entry name" value="Methyl-accepting chemotaxis protein"/>
    <property type="match status" value="1"/>
</dbReference>
<dbReference type="RefSeq" id="WP_252770405.1">
    <property type="nucleotide sequence ID" value="NZ_JAMXMC010000007.1"/>
</dbReference>
<dbReference type="PANTHER" id="PTHR43531:SF11">
    <property type="entry name" value="METHYL-ACCEPTING CHEMOTAXIS PROTEIN 3"/>
    <property type="match status" value="1"/>
</dbReference>
<keyword evidence="1" id="KW-0145">Chemotaxis</keyword>
<reference evidence="7 8" key="1">
    <citation type="submission" date="2022-06" db="EMBL/GenBank/DDBJ databases">
        <title>Ideonella sp. NS12-5 Genome sequencing and assembly.</title>
        <authorList>
            <person name="Jung Y."/>
        </authorList>
    </citation>
    <scope>NUCLEOTIDE SEQUENCE [LARGE SCALE GENOMIC DNA]</scope>
    <source>
        <strain evidence="7 8">NS12-5</strain>
    </source>
</reference>
<dbReference type="InterPro" id="IPR004090">
    <property type="entry name" value="Chemotax_Me-accpt_rcpt"/>
</dbReference>
<dbReference type="Pfam" id="PF00015">
    <property type="entry name" value="MCPsignal"/>
    <property type="match status" value="1"/>
</dbReference>
<comment type="caution">
    <text evidence="7">The sequence shown here is derived from an EMBL/GenBank/DDBJ whole genome shotgun (WGS) entry which is preliminary data.</text>
</comment>
<name>A0ABT1BNR1_9BURK</name>
<evidence type="ECO:0000256" key="5">
    <source>
        <dbReference type="SAM" id="Phobius"/>
    </source>
</evidence>
<dbReference type="InterPro" id="IPR004089">
    <property type="entry name" value="MCPsignal_dom"/>
</dbReference>
<keyword evidence="3" id="KW-0807">Transducer</keyword>
<feature type="region of interest" description="Disordered" evidence="4">
    <location>
        <begin position="515"/>
        <end position="535"/>
    </location>
</feature>
<feature type="compositionally biased region" description="Low complexity" evidence="4">
    <location>
        <begin position="467"/>
        <end position="482"/>
    </location>
</feature>
<evidence type="ECO:0000313" key="7">
    <source>
        <dbReference type="EMBL" id="MCO5977856.1"/>
    </source>
</evidence>
<evidence type="ECO:0000259" key="6">
    <source>
        <dbReference type="PROSITE" id="PS50111"/>
    </source>
</evidence>
<dbReference type="SUPFAM" id="SSF58104">
    <property type="entry name" value="Methyl-accepting chemotaxis protein (MCP) signaling domain"/>
    <property type="match status" value="1"/>
</dbReference>
<dbReference type="EMBL" id="JAMXMC010000007">
    <property type="protein sequence ID" value="MCO5977856.1"/>
    <property type="molecule type" value="Genomic_DNA"/>
</dbReference>
<feature type="domain" description="Methyl-accepting transducer" evidence="6">
    <location>
        <begin position="266"/>
        <end position="481"/>
    </location>
</feature>
<dbReference type="PANTHER" id="PTHR43531">
    <property type="entry name" value="PROTEIN ICFG"/>
    <property type="match status" value="1"/>
</dbReference>
<dbReference type="InterPro" id="IPR047347">
    <property type="entry name" value="YvaQ-like_sensor"/>
</dbReference>
<dbReference type="InterPro" id="IPR051310">
    <property type="entry name" value="MCP_chemotaxis"/>
</dbReference>
<keyword evidence="5" id="KW-0812">Transmembrane</keyword>
<keyword evidence="5" id="KW-0472">Membrane</keyword>
<dbReference type="InterPro" id="IPR024478">
    <property type="entry name" value="HlyB_4HB_MCP"/>
</dbReference>
<proteinExistence type="inferred from homology"/>
<protein>
    <submittedName>
        <fullName evidence="7">Methyl-accepting chemotaxis protein</fullName>
    </submittedName>
</protein>
<dbReference type="Proteomes" id="UP001204851">
    <property type="component" value="Unassembled WGS sequence"/>
</dbReference>
<dbReference type="PROSITE" id="PS50111">
    <property type="entry name" value="CHEMOTAXIS_TRANSDUC_2"/>
    <property type="match status" value="1"/>
</dbReference>
<accession>A0ABT1BNR1</accession>
<evidence type="ECO:0000256" key="2">
    <source>
        <dbReference type="ARBA" id="ARBA00029447"/>
    </source>
</evidence>
<evidence type="ECO:0000256" key="4">
    <source>
        <dbReference type="SAM" id="MobiDB-lite"/>
    </source>
</evidence>
<sequence length="550" mass="57299">MKVATRLALGFGVVIALLIALAALSITRMAGLNDSTTLIVQDRVPKSMTAKDLQVLSISNGREARALVLATSDAEFNAIKDRMAANSAEAGKMMDALDKSISTDKGRAILKTITDRRQALRSKYPTLFELAHNDKTRAAQYLHDEFGPANAAFEESLDGLSDYVVEVMETASKEAAATYAATRSLVFTLTASALAMAAVVAVLITRSLLKLLGGEPAYAAQVLKRVSEGDLTVEVETRKGDDSSMLAALKTMTERLSTVVGEVNSSAEALAGASEEVSATAQSLSQAASEQASGVEETSASIEEMTASISQNTENAKVTDAMATRAAAEAAEGGEAVKATVSAMKQIAQKIGIIDDIAYQTNLLALNAAIEAARAGEHGKGFAVVAAEVRKLAERSQVAAQEIGDVAGSSVELAERAGKLLGEMVPNIKKTSDLVQEITAASEEQSSGVGQINAAVGQLNQTTQQNAASSEELAATSEEMSSQAEQLQRAMSFFKVSNALAQGHAAAPARRAIQAARGGVRKSPAAGPAKKSLPTTAVASDIDESQFVNF</sequence>
<organism evidence="7 8">
    <name type="scientific">Ideonella oryzae</name>
    <dbReference type="NCBI Taxonomy" id="2937441"/>
    <lineage>
        <taxon>Bacteria</taxon>
        <taxon>Pseudomonadati</taxon>
        <taxon>Pseudomonadota</taxon>
        <taxon>Betaproteobacteria</taxon>
        <taxon>Burkholderiales</taxon>
        <taxon>Sphaerotilaceae</taxon>
        <taxon>Ideonella</taxon>
    </lineage>
</organism>
<dbReference type="Pfam" id="PF12729">
    <property type="entry name" value="4HB_MCP_1"/>
    <property type="match status" value="1"/>
</dbReference>
<evidence type="ECO:0000256" key="1">
    <source>
        <dbReference type="ARBA" id="ARBA00022500"/>
    </source>
</evidence>
<dbReference type="PRINTS" id="PR00260">
    <property type="entry name" value="CHEMTRNSDUCR"/>
</dbReference>
<evidence type="ECO:0000256" key="3">
    <source>
        <dbReference type="PROSITE-ProRule" id="PRU00284"/>
    </source>
</evidence>
<keyword evidence="8" id="KW-1185">Reference proteome</keyword>
<gene>
    <name evidence="7" type="ORF">M0L44_14190</name>
</gene>
<feature type="region of interest" description="Disordered" evidence="4">
    <location>
        <begin position="463"/>
        <end position="484"/>
    </location>
</feature>
<evidence type="ECO:0000313" key="8">
    <source>
        <dbReference type="Proteomes" id="UP001204851"/>
    </source>
</evidence>
<dbReference type="CDD" id="cd19411">
    <property type="entry name" value="MCP2201-like_sensor"/>
    <property type="match status" value="1"/>
</dbReference>
<keyword evidence="5" id="KW-1133">Transmembrane helix</keyword>
<feature type="transmembrane region" description="Helical" evidence="5">
    <location>
        <begin position="185"/>
        <end position="204"/>
    </location>
</feature>
<dbReference type="SMART" id="SM00283">
    <property type="entry name" value="MA"/>
    <property type="match status" value="1"/>
</dbReference>